<dbReference type="InterPro" id="IPR006311">
    <property type="entry name" value="TAT_signal"/>
</dbReference>
<keyword evidence="3" id="KW-1185">Reference proteome</keyword>
<organism evidence="2 3">
    <name type="scientific">Magnetofaba australis IT-1</name>
    <dbReference type="NCBI Taxonomy" id="1434232"/>
    <lineage>
        <taxon>Bacteria</taxon>
        <taxon>Pseudomonadati</taxon>
        <taxon>Pseudomonadota</taxon>
        <taxon>Magnetococcia</taxon>
        <taxon>Magnetococcales</taxon>
        <taxon>Magnetococcaceae</taxon>
        <taxon>Magnetofaba</taxon>
    </lineage>
</organism>
<proteinExistence type="predicted"/>
<feature type="chain" id="PRO_5013141646" description="dTDP-glucose 4,6-dehydratase" evidence="1">
    <location>
        <begin position="36"/>
        <end position="631"/>
    </location>
</feature>
<dbReference type="SUPFAM" id="SSF63829">
    <property type="entry name" value="Calcium-dependent phosphotriesterase"/>
    <property type="match status" value="1"/>
</dbReference>
<keyword evidence="1" id="KW-0732">Signal</keyword>
<name>A0A1Y2K139_9PROT</name>
<evidence type="ECO:0000313" key="3">
    <source>
        <dbReference type="Proteomes" id="UP000194003"/>
    </source>
</evidence>
<dbReference type="Proteomes" id="UP000194003">
    <property type="component" value="Unassembled WGS sequence"/>
</dbReference>
<gene>
    <name evidence="2" type="ORF">MAIT1_01740</name>
</gene>
<dbReference type="PANTHER" id="PTHR35399:SF2">
    <property type="entry name" value="DUF839 DOMAIN-CONTAINING PROTEIN"/>
    <property type="match status" value="1"/>
</dbReference>
<reference evidence="2 3" key="1">
    <citation type="journal article" date="2016" name="BMC Genomics">
        <title>Combined genomic and structural analyses of a cultured magnetotactic bacterium reveals its niche adaptation to a dynamic environment.</title>
        <authorList>
            <person name="Araujo A.C."/>
            <person name="Morillo V."/>
            <person name="Cypriano J."/>
            <person name="Teixeira L.C."/>
            <person name="Leao P."/>
            <person name="Lyra S."/>
            <person name="Almeida L.G."/>
            <person name="Bazylinski D.A."/>
            <person name="Vasconcellos A.T."/>
            <person name="Abreu F."/>
            <person name="Lins U."/>
        </authorList>
    </citation>
    <scope>NUCLEOTIDE SEQUENCE [LARGE SCALE GENOMIC DNA]</scope>
    <source>
        <strain evidence="2 3">IT-1</strain>
    </source>
</reference>
<dbReference type="STRING" id="1434232.MAIT1_01740"/>
<evidence type="ECO:0008006" key="4">
    <source>
        <dbReference type="Google" id="ProtNLM"/>
    </source>
</evidence>
<protein>
    <recommendedName>
        <fullName evidence="4">dTDP-glucose 4,6-dehydratase</fullName>
    </recommendedName>
</protein>
<dbReference type="PANTHER" id="PTHR35399">
    <property type="entry name" value="SLR8030 PROTEIN"/>
    <property type="match status" value="1"/>
</dbReference>
<dbReference type="InterPro" id="IPR008557">
    <property type="entry name" value="PhoX"/>
</dbReference>
<dbReference type="PROSITE" id="PS51318">
    <property type="entry name" value="TAT"/>
    <property type="match status" value="1"/>
</dbReference>
<feature type="signal peptide" evidence="1">
    <location>
        <begin position="1"/>
        <end position="35"/>
    </location>
</feature>
<accession>A0A1Y2K139</accession>
<dbReference type="EMBL" id="LVJN01000020">
    <property type="protein sequence ID" value="OSM01718.1"/>
    <property type="molecule type" value="Genomic_DNA"/>
</dbReference>
<evidence type="ECO:0000313" key="2">
    <source>
        <dbReference type="EMBL" id="OSM01718.1"/>
    </source>
</evidence>
<dbReference type="Pfam" id="PF05787">
    <property type="entry name" value="PhoX"/>
    <property type="match status" value="1"/>
</dbReference>
<comment type="caution">
    <text evidence="2">The sequence shown here is derived from an EMBL/GenBank/DDBJ whole genome shotgun (WGS) entry which is preliminary data.</text>
</comment>
<dbReference type="AlphaFoldDB" id="A0A1Y2K139"/>
<sequence>MQWLIQCRLKRREALKGSLLGAAALALGGVSQARAGCDDEQKVDLSLDPTTLAFKPVPAAIADDHQVSGGYVAEAVIRWGDAVLADAPAFDPSQHSAEAQAKQFGYNNDFLAFMPLPAGSDNADHGLLCVNHEYVNPVLMAPEARRKDPELAQERAAIEMAAHGHTVVEIKRNAKGQWEPVAGGRYNRRITAHTPMTLSGPAAGHARLRTHADPSGAHVLGTLNNCAGGVTPWGTILTAEENFHKYFDGHTSDPLEAPAHKAYGLGRGAAFPWAQFEPRFDLAQSPREPNRFGWVVEIDPYDPQSTPVKHTALGRFKHEAATTALTRDGRVVVYSGDDETFQFLYRFVSARAMNPNDRQANLGLLDEGVLSVARFSEEGTLQWLPLIHGQGPLTAENGFHDQGEVLIETRRAAALLGATPMDRPEDVEPNPVNGKVYVMLTNNKSRQPSEVDPANPRCNNQYGHVLELTPPGPDAPEHDAETFRWDVFLLAGPLDGEAEARYHPLTAHHGSWMAAPDNCCFDKRGRLWITTDQGGSQAKRNHPDGVYGMDVDGPGRGLPKRLYAAPRDAELCGPCFTPDNATLFVAVQHPSEHKKVAYENPTTRWPDFDPALPPRPAVVAIRRVDGGPIGG</sequence>
<evidence type="ECO:0000256" key="1">
    <source>
        <dbReference type="SAM" id="SignalP"/>
    </source>
</evidence>